<evidence type="ECO:0000256" key="13">
    <source>
        <dbReference type="SAM" id="Phobius"/>
    </source>
</evidence>
<feature type="transmembrane region" description="Helical" evidence="13">
    <location>
        <begin position="175"/>
        <end position="192"/>
    </location>
</feature>
<dbReference type="InterPro" id="IPR002167">
    <property type="entry name" value="GDC-like"/>
</dbReference>
<reference evidence="14" key="1">
    <citation type="submission" date="2022-07" db="EMBL/GenBank/DDBJ databases">
        <title>Phylogenomic reconstructions and comparative analyses of Kickxellomycotina fungi.</title>
        <authorList>
            <person name="Reynolds N.K."/>
            <person name="Stajich J.E."/>
            <person name="Barry K."/>
            <person name="Grigoriev I.V."/>
            <person name="Crous P."/>
            <person name="Smith M.E."/>
        </authorList>
    </citation>
    <scope>NUCLEOTIDE SEQUENCE</scope>
    <source>
        <strain evidence="14">NRRL 3115</strain>
    </source>
</reference>
<dbReference type="PRINTS" id="PR00926">
    <property type="entry name" value="MITOCARRIER"/>
</dbReference>
<dbReference type="PRINTS" id="PR00928">
    <property type="entry name" value="GRAVESDC"/>
</dbReference>
<name>A0A9W8GA45_9FUNG</name>
<evidence type="ECO:0000256" key="12">
    <source>
        <dbReference type="SAM" id="MobiDB-lite"/>
    </source>
</evidence>
<dbReference type="Proteomes" id="UP001151518">
    <property type="component" value="Unassembled WGS sequence"/>
</dbReference>
<evidence type="ECO:0000256" key="4">
    <source>
        <dbReference type="ARBA" id="ARBA00022692"/>
    </source>
</evidence>
<feature type="compositionally biased region" description="Polar residues" evidence="12">
    <location>
        <begin position="1"/>
        <end position="14"/>
    </location>
</feature>
<keyword evidence="9 10" id="KW-0472">Membrane</keyword>
<dbReference type="InterPro" id="IPR018108">
    <property type="entry name" value="MCP_transmembrane"/>
</dbReference>
<feature type="region of interest" description="Disordered" evidence="12">
    <location>
        <begin position="1"/>
        <end position="23"/>
    </location>
</feature>
<feature type="repeat" description="Solcar" evidence="10">
    <location>
        <begin position="289"/>
        <end position="377"/>
    </location>
</feature>
<keyword evidence="4 10" id="KW-0812">Transmembrane</keyword>
<evidence type="ECO:0000256" key="9">
    <source>
        <dbReference type="ARBA" id="ARBA00023136"/>
    </source>
</evidence>
<dbReference type="InterPro" id="IPR023395">
    <property type="entry name" value="MCP_dom_sf"/>
</dbReference>
<dbReference type="OrthoDB" id="270584at2759"/>
<evidence type="ECO:0000256" key="6">
    <source>
        <dbReference type="ARBA" id="ARBA00022792"/>
    </source>
</evidence>
<evidence type="ECO:0000313" key="15">
    <source>
        <dbReference type="Proteomes" id="UP001151518"/>
    </source>
</evidence>
<dbReference type="Pfam" id="PF00153">
    <property type="entry name" value="Mito_carr"/>
    <property type="match status" value="3"/>
</dbReference>
<dbReference type="Gene3D" id="1.50.40.10">
    <property type="entry name" value="Mitochondrial carrier domain"/>
    <property type="match status" value="1"/>
</dbReference>
<comment type="subcellular location">
    <subcellularLocation>
        <location evidence="1">Mitochondrion inner membrane</location>
        <topology evidence="1">Multi-pass membrane protein</topology>
    </subcellularLocation>
</comment>
<evidence type="ECO:0000256" key="10">
    <source>
        <dbReference type="PROSITE-ProRule" id="PRU00282"/>
    </source>
</evidence>
<dbReference type="AlphaFoldDB" id="A0A9W8GA45"/>
<protein>
    <submittedName>
        <fullName evidence="14">Coenzyme A transporter</fullName>
    </submittedName>
</protein>
<proteinExistence type="inferred from homology"/>
<evidence type="ECO:0000256" key="2">
    <source>
        <dbReference type="ARBA" id="ARBA00006375"/>
    </source>
</evidence>
<organism evidence="14 15">
    <name type="scientific">Coemansia spiralis</name>
    <dbReference type="NCBI Taxonomy" id="417178"/>
    <lineage>
        <taxon>Eukaryota</taxon>
        <taxon>Fungi</taxon>
        <taxon>Fungi incertae sedis</taxon>
        <taxon>Zoopagomycota</taxon>
        <taxon>Kickxellomycotina</taxon>
        <taxon>Kickxellomycetes</taxon>
        <taxon>Kickxellales</taxon>
        <taxon>Kickxellaceae</taxon>
        <taxon>Coemansia</taxon>
    </lineage>
</organism>
<dbReference type="GO" id="GO:0005743">
    <property type="term" value="C:mitochondrial inner membrane"/>
    <property type="evidence" value="ECO:0007669"/>
    <property type="project" value="UniProtKB-SubCell"/>
</dbReference>
<comment type="caution">
    <text evidence="14">The sequence shown here is derived from an EMBL/GenBank/DDBJ whole genome shotgun (WGS) entry which is preliminary data.</text>
</comment>
<gene>
    <name evidence="14" type="primary">LEU5</name>
    <name evidence="14" type="ORF">GGI25_001794</name>
</gene>
<dbReference type="PANTHER" id="PTHR24089">
    <property type="entry name" value="SOLUTE CARRIER FAMILY 25"/>
    <property type="match status" value="1"/>
</dbReference>
<evidence type="ECO:0000256" key="5">
    <source>
        <dbReference type="ARBA" id="ARBA00022737"/>
    </source>
</evidence>
<accession>A0A9W8GA45</accession>
<evidence type="ECO:0000256" key="1">
    <source>
        <dbReference type="ARBA" id="ARBA00004448"/>
    </source>
</evidence>
<feature type="repeat" description="Solcar" evidence="10">
    <location>
        <begin position="75"/>
        <end position="162"/>
    </location>
</feature>
<dbReference type="GO" id="GO:0055085">
    <property type="term" value="P:transmembrane transport"/>
    <property type="evidence" value="ECO:0007669"/>
    <property type="project" value="InterPro"/>
</dbReference>
<sequence>MHRSVTPATTVSRSSQDEETQTAKIDAVAAQQHKDSLNLATSVNTELPLELLSNSKAAATLPENQSSANTRYAAKTLLIGGIAGCTAKTVVAPLDRVKILFQTHNTRYARYAGTHFGLFKAGAAIYREYGIRGLFQGHSMQLARIFPYAAIKYMSYEQLKLILGRRISDQHLRNFLAGSLCGVISVAVSYPLDMIRVRMAYITPTAGAPAERVRAVVKMIYNEPAYRFGLMNFFRGFPLSLMGIVPYGGVSFLTHEYFTSLARNRYADIATKQSEQHHTKARRRKTRELKAWAELTAGGLSGMFAQTASYPFELVRRRMQIAGVHSPSKKAKASRIIQDVWNKNGLRGFYVGLTIGYVKVAPMFAVSFYTYEKLKAVFDLD</sequence>
<dbReference type="PROSITE" id="PS50920">
    <property type="entry name" value="SOLCAR"/>
    <property type="match status" value="3"/>
</dbReference>
<evidence type="ECO:0000256" key="8">
    <source>
        <dbReference type="ARBA" id="ARBA00023128"/>
    </source>
</evidence>
<evidence type="ECO:0000313" key="14">
    <source>
        <dbReference type="EMBL" id="KAJ2679022.1"/>
    </source>
</evidence>
<keyword evidence="7 13" id="KW-1133">Transmembrane helix</keyword>
<evidence type="ECO:0000256" key="7">
    <source>
        <dbReference type="ARBA" id="ARBA00022989"/>
    </source>
</evidence>
<feature type="repeat" description="Solcar" evidence="10">
    <location>
        <begin position="169"/>
        <end position="261"/>
    </location>
</feature>
<dbReference type="SUPFAM" id="SSF103506">
    <property type="entry name" value="Mitochondrial carrier"/>
    <property type="match status" value="1"/>
</dbReference>
<keyword evidence="3 11" id="KW-0813">Transport</keyword>
<keyword evidence="6" id="KW-0999">Mitochondrion inner membrane</keyword>
<evidence type="ECO:0000256" key="11">
    <source>
        <dbReference type="RuleBase" id="RU000488"/>
    </source>
</evidence>
<comment type="similarity">
    <text evidence="2 11">Belongs to the mitochondrial carrier (TC 2.A.29) family.</text>
</comment>
<evidence type="ECO:0000256" key="3">
    <source>
        <dbReference type="ARBA" id="ARBA00022448"/>
    </source>
</evidence>
<keyword evidence="5" id="KW-0677">Repeat</keyword>
<dbReference type="InterPro" id="IPR002067">
    <property type="entry name" value="MCP"/>
</dbReference>
<keyword evidence="8" id="KW-0496">Mitochondrion</keyword>
<feature type="transmembrane region" description="Helical" evidence="13">
    <location>
        <begin position="349"/>
        <end position="371"/>
    </location>
</feature>
<dbReference type="EMBL" id="JANBTW010000015">
    <property type="protein sequence ID" value="KAJ2679022.1"/>
    <property type="molecule type" value="Genomic_DNA"/>
</dbReference>